<accession>A0A6N2NFM5</accession>
<proteinExistence type="predicted"/>
<gene>
    <name evidence="1" type="ORF">SVIM_LOCUS499304</name>
</gene>
<protein>
    <submittedName>
        <fullName evidence="1">Uncharacterized protein</fullName>
    </submittedName>
</protein>
<reference evidence="1" key="1">
    <citation type="submission" date="2019-03" db="EMBL/GenBank/DDBJ databases">
        <authorList>
            <person name="Mank J."/>
            <person name="Almeida P."/>
        </authorList>
    </citation>
    <scope>NUCLEOTIDE SEQUENCE</scope>
    <source>
        <strain evidence="1">78183</strain>
    </source>
</reference>
<name>A0A6N2NFM5_SALVM</name>
<dbReference type="EMBL" id="CAADRP010002274">
    <property type="protein sequence ID" value="VFU65071.1"/>
    <property type="molecule type" value="Genomic_DNA"/>
</dbReference>
<dbReference type="AlphaFoldDB" id="A0A6N2NFM5"/>
<sequence length="20" mass="2208">MASTPEWGPLTVFNKGEVPF</sequence>
<evidence type="ECO:0000313" key="1">
    <source>
        <dbReference type="EMBL" id="VFU65071.1"/>
    </source>
</evidence>
<organism evidence="1">
    <name type="scientific">Salix viminalis</name>
    <name type="common">Common osier</name>
    <name type="synonym">Basket willow</name>
    <dbReference type="NCBI Taxonomy" id="40686"/>
    <lineage>
        <taxon>Eukaryota</taxon>
        <taxon>Viridiplantae</taxon>
        <taxon>Streptophyta</taxon>
        <taxon>Embryophyta</taxon>
        <taxon>Tracheophyta</taxon>
        <taxon>Spermatophyta</taxon>
        <taxon>Magnoliopsida</taxon>
        <taxon>eudicotyledons</taxon>
        <taxon>Gunneridae</taxon>
        <taxon>Pentapetalae</taxon>
        <taxon>rosids</taxon>
        <taxon>fabids</taxon>
        <taxon>Malpighiales</taxon>
        <taxon>Salicaceae</taxon>
        <taxon>Saliceae</taxon>
        <taxon>Salix</taxon>
    </lineage>
</organism>